<proteinExistence type="predicted"/>
<keyword evidence="2" id="KW-1185">Reference proteome</keyword>
<dbReference type="AlphaFoldDB" id="A0A401KQ44"/>
<dbReference type="EMBL" id="BDHI01000007">
    <property type="protein sequence ID" value="GCB21367.1"/>
    <property type="molecule type" value="Genomic_DNA"/>
</dbReference>
<protein>
    <submittedName>
        <fullName evidence="1">Uncharacterized protein</fullName>
    </submittedName>
</protein>
<accession>A0A401KQ44</accession>
<reference evidence="1 2" key="1">
    <citation type="submission" date="2016-09" db="EMBL/GenBank/DDBJ databases">
        <title>Aspergillus awamori IFM 58123T.</title>
        <authorList>
            <person name="Kusuya Y."/>
            <person name="Shimizu M."/>
            <person name="Takahashi H."/>
            <person name="Yaguchi T."/>
        </authorList>
    </citation>
    <scope>NUCLEOTIDE SEQUENCE [LARGE SCALE GENOMIC DNA]</scope>
    <source>
        <strain evidence="1 2">IFM 58123</strain>
    </source>
</reference>
<organism evidence="1 2">
    <name type="scientific">Aspergillus awamori</name>
    <name type="common">Black koji mold</name>
    <dbReference type="NCBI Taxonomy" id="105351"/>
    <lineage>
        <taxon>Eukaryota</taxon>
        <taxon>Fungi</taxon>
        <taxon>Dikarya</taxon>
        <taxon>Ascomycota</taxon>
        <taxon>Pezizomycotina</taxon>
        <taxon>Eurotiomycetes</taxon>
        <taxon>Eurotiomycetidae</taxon>
        <taxon>Eurotiales</taxon>
        <taxon>Aspergillaceae</taxon>
        <taxon>Aspergillus</taxon>
    </lineage>
</organism>
<comment type="caution">
    <text evidence="1">The sequence shown here is derived from an EMBL/GenBank/DDBJ whole genome shotgun (WGS) entry which is preliminary data.</text>
</comment>
<evidence type="ECO:0000313" key="1">
    <source>
        <dbReference type="EMBL" id="GCB21367.1"/>
    </source>
</evidence>
<evidence type="ECO:0000313" key="2">
    <source>
        <dbReference type="Proteomes" id="UP000286921"/>
    </source>
</evidence>
<dbReference type="Proteomes" id="UP000286921">
    <property type="component" value="Unassembled WGS sequence"/>
</dbReference>
<gene>
    <name evidence="1" type="ORF">AAWM_04252</name>
</gene>
<sequence>MANRNAVAGVSEFDLNKITKELFHTLQPTGIFKLPDQRVEDIKRTISVSIDEEPIVDFQDSTLEARLATHFRETLLSDPSIVNLPDNRKDAIFEAVSARLSNFEGLVQSKEVAIQRDRLVAYSALERITPDMPPAVDNWPAGAFIGADAAFLTAAGNAAIVQIQTPREIFNWEIFSGGAHVSCGNLSEVTIREGGVGDVDTTLSADAGASVTVKLGWPVPNFTLGARIGARINLTVQASVSNEQLYMDIRSVNLFDLEPDLSFIPDWLENFIDTLIDPLENELGRAVSNLIQGVLGGLKIPVLRLPSIRVPIANGTSCRIHLKDIRTIQLTPAGVSMLIAYGMPTIDSNT</sequence>
<name>A0A401KQ44_ASPAW</name>